<organism evidence="1 2">
    <name type="scientific">Streptomyces violaceusniger</name>
    <dbReference type="NCBI Taxonomy" id="68280"/>
    <lineage>
        <taxon>Bacteria</taxon>
        <taxon>Bacillati</taxon>
        <taxon>Actinomycetota</taxon>
        <taxon>Actinomycetes</taxon>
        <taxon>Kitasatosporales</taxon>
        <taxon>Streptomycetaceae</taxon>
        <taxon>Streptomyces</taxon>
        <taxon>Streptomyces violaceusniger group</taxon>
    </lineage>
</organism>
<keyword evidence="2" id="KW-1185">Reference proteome</keyword>
<reference evidence="1 2" key="1">
    <citation type="journal article" date="2020" name="Int. J. Syst. Evol. Microbiol.">
        <title>Reclassification of Streptomyces castelarensis and Streptomyces sporoclivatus as later heterotypic synonyms of Streptomyces antimycoticus.</title>
        <authorList>
            <person name="Komaki H."/>
            <person name="Tamura T."/>
        </authorList>
    </citation>
    <scope>NUCLEOTIDE SEQUENCE [LARGE SCALE GENOMIC DNA]</scope>
    <source>
        <strain evidence="1 2">NBRC 13459</strain>
    </source>
</reference>
<dbReference type="EMBL" id="BJHW01000001">
    <property type="protein sequence ID" value="GDY52230.1"/>
    <property type="molecule type" value="Genomic_DNA"/>
</dbReference>
<name>A0A4D4L079_STRVO</name>
<dbReference type="RefSeq" id="WP_137977215.1">
    <property type="nucleotide sequence ID" value="NZ_BAAASO010000096.1"/>
</dbReference>
<dbReference type="OrthoDB" id="4303687at2"/>
<proteinExistence type="predicted"/>
<accession>A0A4D4L079</accession>
<comment type="caution">
    <text evidence="1">The sequence shown here is derived from an EMBL/GenBank/DDBJ whole genome shotgun (WGS) entry which is preliminary data.</text>
</comment>
<protein>
    <submittedName>
        <fullName evidence="1">Uncharacterized protein</fullName>
    </submittedName>
</protein>
<evidence type="ECO:0000313" key="1">
    <source>
        <dbReference type="EMBL" id="GDY52230.1"/>
    </source>
</evidence>
<dbReference type="AlphaFoldDB" id="A0A4D4L079"/>
<sequence length="129" mass="14671">MRPTIVLLSPPGDHQRILARLQQVGAYSEGETFDRLDRGECRFGVDASGDVLDEFDEEEVGEIRQKIGEFQAITLEYSGVSCIRDLLGEVIDGLSGMLDTNYGELIEYREVLARFRREPLWDWRFAAGE</sequence>
<dbReference type="Proteomes" id="UP000301309">
    <property type="component" value="Unassembled WGS sequence"/>
</dbReference>
<evidence type="ECO:0000313" key="2">
    <source>
        <dbReference type="Proteomes" id="UP000301309"/>
    </source>
</evidence>
<gene>
    <name evidence="1" type="ORF">SVIO_028530</name>
</gene>